<reference evidence="1 2" key="1">
    <citation type="journal article" date="2012" name="Genome Biol.">
        <title>Sequencing three crocodilian genomes to illuminate the evolution of archosaurs and amniotes.</title>
        <authorList>
            <person name="St John J.A."/>
            <person name="Braun E.L."/>
            <person name="Isberg S.R."/>
            <person name="Miles L.G."/>
            <person name="Chong A.Y."/>
            <person name="Gongora J."/>
            <person name="Dalzell P."/>
            <person name="Moran C."/>
            <person name="Bed'hom B."/>
            <person name="Abzhanov A."/>
            <person name="Burgess S.C."/>
            <person name="Cooksey A.M."/>
            <person name="Castoe T.A."/>
            <person name="Crawford N.G."/>
            <person name="Densmore L.D."/>
            <person name="Drew J.C."/>
            <person name="Edwards S.V."/>
            <person name="Faircloth B.C."/>
            <person name="Fujita M.K."/>
            <person name="Greenwold M.J."/>
            <person name="Hoffmann F.G."/>
            <person name="Howard J.M."/>
            <person name="Iguchi T."/>
            <person name="Janes D.E."/>
            <person name="Khan S.Y."/>
            <person name="Kohno S."/>
            <person name="de Koning A.J."/>
            <person name="Lance S.L."/>
            <person name="McCarthy F.M."/>
            <person name="McCormack J.E."/>
            <person name="Merchant M.E."/>
            <person name="Peterson D.G."/>
            <person name="Pollock D.D."/>
            <person name="Pourmand N."/>
            <person name="Raney B.J."/>
            <person name="Roessler K.A."/>
            <person name="Sanford J.R."/>
            <person name="Sawyer R.H."/>
            <person name="Schmidt C.J."/>
            <person name="Triplett E.W."/>
            <person name="Tuberville T.D."/>
            <person name="Venegas-Anaya M."/>
            <person name="Howard J.T."/>
            <person name="Jarvis E.D."/>
            <person name="Guillette L.J.Jr."/>
            <person name="Glenn T.C."/>
            <person name="Green R.E."/>
            <person name="Ray D.A."/>
        </authorList>
    </citation>
    <scope>NUCLEOTIDE SEQUENCE [LARGE SCALE GENOMIC DNA]</scope>
    <source>
        <strain evidence="1">KSC_2009_1</strain>
    </source>
</reference>
<comment type="caution">
    <text evidence="1">The sequence shown here is derived from an EMBL/GenBank/DDBJ whole genome shotgun (WGS) entry which is preliminary data.</text>
</comment>
<protein>
    <submittedName>
        <fullName evidence="1">Uncharacterized protein</fullName>
    </submittedName>
</protein>
<organism evidence="1 2">
    <name type="scientific">Alligator mississippiensis</name>
    <name type="common">American alligator</name>
    <dbReference type="NCBI Taxonomy" id="8496"/>
    <lineage>
        <taxon>Eukaryota</taxon>
        <taxon>Metazoa</taxon>
        <taxon>Chordata</taxon>
        <taxon>Craniata</taxon>
        <taxon>Vertebrata</taxon>
        <taxon>Euteleostomi</taxon>
        <taxon>Archelosauria</taxon>
        <taxon>Archosauria</taxon>
        <taxon>Crocodylia</taxon>
        <taxon>Alligatoridae</taxon>
        <taxon>Alligatorinae</taxon>
        <taxon>Alligator</taxon>
    </lineage>
</organism>
<proteinExistence type="predicted"/>
<sequence>MGRRYICAGALGISAPIAQAQQTRWDSSLVRRRAAAPIAQAQWRVCRCRGGASGSFWAGCEGGGALPGSLDTTRLIQT</sequence>
<dbReference type="AlphaFoldDB" id="A0A151N757"/>
<dbReference type="Proteomes" id="UP000050525">
    <property type="component" value="Unassembled WGS sequence"/>
</dbReference>
<evidence type="ECO:0000313" key="2">
    <source>
        <dbReference type="Proteomes" id="UP000050525"/>
    </source>
</evidence>
<evidence type="ECO:0000313" key="1">
    <source>
        <dbReference type="EMBL" id="KYO32587.1"/>
    </source>
</evidence>
<dbReference type="EMBL" id="AKHW03003905">
    <property type="protein sequence ID" value="KYO32587.1"/>
    <property type="molecule type" value="Genomic_DNA"/>
</dbReference>
<accession>A0A151N757</accession>
<name>A0A151N757_ALLMI</name>
<keyword evidence="2" id="KW-1185">Reference proteome</keyword>
<gene>
    <name evidence="1" type="ORF">Y1Q_0007781</name>
</gene>